<name>A4XEK7_NOVAD</name>
<dbReference type="InterPro" id="IPR039426">
    <property type="entry name" value="TonB-dep_rcpt-like"/>
</dbReference>
<comment type="similarity">
    <text evidence="11 12">Belongs to the TonB-dependent receptor family.</text>
</comment>
<gene>
    <name evidence="15" type="ordered locus">Saro_3508</name>
</gene>
<dbReference type="InterPro" id="IPR036942">
    <property type="entry name" value="Beta-barrel_TonB_sf"/>
</dbReference>
<keyword evidence="2 11" id="KW-0813">Transport</keyword>
<feature type="domain" description="TonB-dependent receptor plug" evidence="14">
    <location>
        <begin position="90"/>
        <end position="198"/>
    </location>
</feature>
<keyword evidence="8 12" id="KW-0798">TonB box</keyword>
<protein>
    <submittedName>
        <fullName evidence="15">TonB-dependent receptor</fullName>
    </submittedName>
</protein>
<dbReference type="AlphaFoldDB" id="A4XEK7"/>
<evidence type="ECO:0000256" key="4">
    <source>
        <dbReference type="ARBA" id="ARBA00022496"/>
    </source>
</evidence>
<dbReference type="Pfam" id="PF07715">
    <property type="entry name" value="Plug"/>
    <property type="match status" value="1"/>
</dbReference>
<keyword evidence="15" id="KW-0675">Receptor</keyword>
<keyword evidence="7" id="KW-0406">Ion transport</keyword>
<proteinExistence type="inferred from homology"/>
<dbReference type="EMBL" id="CP000677">
    <property type="protein sequence ID" value="ABP64368.1"/>
    <property type="molecule type" value="Genomic_DNA"/>
</dbReference>
<dbReference type="InterPro" id="IPR012910">
    <property type="entry name" value="Plug_dom"/>
</dbReference>
<dbReference type="KEGG" id="nar:Saro_3508"/>
<evidence type="ECO:0000256" key="6">
    <source>
        <dbReference type="ARBA" id="ARBA00023004"/>
    </source>
</evidence>
<keyword evidence="16" id="KW-1185">Reference proteome</keyword>
<keyword evidence="6" id="KW-0408">Iron</keyword>
<organism evidence="15 16">
    <name type="scientific">Novosphingobium aromaticivorans (strain ATCC 700278 / DSM 12444 / CCUG 56034 / CIP 105152 / NBRC 16084 / F199)</name>
    <dbReference type="NCBI Taxonomy" id="279238"/>
    <lineage>
        <taxon>Bacteria</taxon>
        <taxon>Pseudomonadati</taxon>
        <taxon>Pseudomonadota</taxon>
        <taxon>Alphaproteobacteria</taxon>
        <taxon>Sphingomonadales</taxon>
        <taxon>Sphingomonadaceae</taxon>
        <taxon>Novosphingobium</taxon>
    </lineage>
</organism>
<keyword evidence="3 11" id="KW-1134">Transmembrane beta strand</keyword>
<dbReference type="Gene3D" id="2.40.170.20">
    <property type="entry name" value="TonB-dependent receptor, beta-barrel domain"/>
    <property type="match status" value="1"/>
</dbReference>
<feature type="domain" description="TonB-dependent receptor-like beta-barrel" evidence="13">
    <location>
        <begin position="358"/>
        <end position="797"/>
    </location>
</feature>
<dbReference type="PANTHER" id="PTHR32552">
    <property type="entry name" value="FERRICHROME IRON RECEPTOR-RELATED"/>
    <property type="match status" value="1"/>
</dbReference>
<evidence type="ECO:0000256" key="8">
    <source>
        <dbReference type="ARBA" id="ARBA00023077"/>
    </source>
</evidence>
<dbReference type="Pfam" id="PF00593">
    <property type="entry name" value="TonB_dep_Rec_b-barrel"/>
    <property type="match status" value="1"/>
</dbReference>
<evidence type="ECO:0000256" key="3">
    <source>
        <dbReference type="ARBA" id="ARBA00022452"/>
    </source>
</evidence>
<keyword evidence="5 11" id="KW-0812">Transmembrane</keyword>
<keyword evidence="10 11" id="KW-0998">Cell outer membrane</keyword>
<dbReference type="GO" id="GO:0009279">
    <property type="term" value="C:cell outer membrane"/>
    <property type="evidence" value="ECO:0007669"/>
    <property type="project" value="UniProtKB-SubCell"/>
</dbReference>
<dbReference type="PROSITE" id="PS52016">
    <property type="entry name" value="TONB_DEPENDENT_REC_3"/>
    <property type="match status" value="1"/>
</dbReference>
<evidence type="ECO:0000256" key="12">
    <source>
        <dbReference type="RuleBase" id="RU003357"/>
    </source>
</evidence>
<keyword evidence="15" id="KW-0614">Plasmid</keyword>
<accession>A4XEK7</accession>
<keyword evidence="9 11" id="KW-0472">Membrane</keyword>
<evidence type="ECO:0000256" key="5">
    <source>
        <dbReference type="ARBA" id="ARBA00022692"/>
    </source>
</evidence>
<evidence type="ECO:0000256" key="9">
    <source>
        <dbReference type="ARBA" id="ARBA00023136"/>
    </source>
</evidence>
<comment type="subcellular location">
    <subcellularLocation>
        <location evidence="1 11">Cell outer membrane</location>
        <topology evidence="1 11">Multi-pass membrane protein</topology>
    </subcellularLocation>
</comment>
<evidence type="ECO:0000256" key="11">
    <source>
        <dbReference type="PROSITE-ProRule" id="PRU01360"/>
    </source>
</evidence>
<evidence type="ECO:0000256" key="10">
    <source>
        <dbReference type="ARBA" id="ARBA00023237"/>
    </source>
</evidence>
<evidence type="ECO:0000259" key="14">
    <source>
        <dbReference type="Pfam" id="PF07715"/>
    </source>
</evidence>
<evidence type="ECO:0000313" key="15">
    <source>
        <dbReference type="EMBL" id="ABP64368.1"/>
    </source>
</evidence>
<dbReference type="HOGENOM" id="CLU_008287_15_0_5"/>
<evidence type="ECO:0000259" key="13">
    <source>
        <dbReference type="Pfam" id="PF00593"/>
    </source>
</evidence>
<dbReference type="eggNOG" id="COG4774">
    <property type="taxonomic scope" value="Bacteria"/>
</dbReference>
<reference evidence="15 16" key="1">
    <citation type="submission" date="2007-04" db="EMBL/GenBank/DDBJ databases">
        <title>Complete sequence of plasmid pNL2 of Novosphingobium aromaticivorans DSM 12444.</title>
        <authorList>
            <consortium name="US DOE Joint Genome Institute"/>
            <person name="Copeland A."/>
            <person name="Lucas S."/>
            <person name="Lapidus A."/>
            <person name="Barry K."/>
            <person name="Detter J.C."/>
            <person name="Glavina del Rio T."/>
            <person name="Hammon N."/>
            <person name="Israni S."/>
            <person name="Dalin E."/>
            <person name="Tice H."/>
            <person name="Pitluck S."/>
            <person name="Chertkov O."/>
            <person name="Han C."/>
            <person name="Thomson S."/>
            <person name="Schmutz J."/>
            <person name="Larimer F."/>
            <person name="Land M."/>
            <person name="Kyrpides N."/>
            <person name="Ivanova N."/>
            <person name="Fredrickson J."/>
            <person name="Romine M.F."/>
            <person name="Richardson P."/>
        </authorList>
    </citation>
    <scope>NUCLEOTIDE SEQUENCE [LARGE SCALE GENOMIC DNA]</scope>
    <source>
        <strain evidence="16">ATCC 700278 / DSM 12444 / CCUG 56034 / CIP 105152 / NBRC 16084 / F199</strain>
        <plasmid evidence="15 16">pNL2</plasmid>
    </source>
</reference>
<dbReference type="PANTHER" id="PTHR32552:SF81">
    <property type="entry name" value="TONB-DEPENDENT OUTER MEMBRANE RECEPTOR"/>
    <property type="match status" value="1"/>
</dbReference>
<dbReference type="GO" id="GO:0006826">
    <property type="term" value="P:iron ion transport"/>
    <property type="evidence" value="ECO:0007669"/>
    <property type="project" value="UniProtKB-KW"/>
</dbReference>
<evidence type="ECO:0000256" key="2">
    <source>
        <dbReference type="ARBA" id="ARBA00022448"/>
    </source>
</evidence>
<evidence type="ECO:0000256" key="7">
    <source>
        <dbReference type="ARBA" id="ARBA00023065"/>
    </source>
</evidence>
<evidence type="ECO:0000313" key="16">
    <source>
        <dbReference type="Proteomes" id="UP000009134"/>
    </source>
</evidence>
<sequence length="840" mass="90802">MHGCRRHSVAAWRAIPTGLRARDNGRQDMISNARFTAFTFAALAGASLLPLASAHAQAAPQDVAADSEQASDGSGIGDIIVTARRREERLQDVPVSVTALSAEQIRKYDMTSLEKISTQTPQLTIGRASNGSGAQLTLRGIGSSSTSIGIEQSVAVILDGVYYGQGRVINEGFLDLAGVEMLKGPQALFFGKNATAGVISLRSANPSNSPEFMARAGYEFKAKNLVGEVMGSGPLSDTLGIRIALRGSNMFGGYFKNGGIDKTYNTTNINTGVVTPHLAPALTGDNPGEREVLGRVTLQYKPTDRLTATLKANASFNDNDNNSWNYVPVACANGTYALNPAIKCGKQFTIYQNRFPEDLAGTNPFSRADGGLYNRYRSWAVTGTLDYALDDLTLTWINNFNRNVNQWACDCTFVSSDAAAAPSTEKSKYHAFSSELRAQTSYDGPVNVLAGIYYQKTRRDHTQTGSFGNVEDDTAPAAYRYLGYLKRSETDGETISGYGQATWKLVEGLEATAGVRYTHETKDSYLVQPYVNAALQFLFPQDKVIRAGQAFDNWSPEATLTWKPTSDITVYGAYKTAYKSGGFSNSGFVSTGTVPSDVAFNPEKARGFEAGIKTTLLDRQLRVNLGVYTYKYVDLQVDFFNSNTFAFITTNAGGVRTRGVELEFEFAPRALDGFNLHGTVNYNRARYTNYIAPCYGGQSVDAGCDTVFQGAGGQDLSGKPTAVAPAWTGSFGFSYETPVADNLNFGLSADSRYSGSYLASSFAHPLSRQDEYLTIDASVRLRTADDKYELALIGKNLTNRFIVGGVVDAPNTPAVVGQVADQMGFVSLPRTVQVQATVRF</sequence>
<dbReference type="SUPFAM" id="SSF56935">
    <property type="entry name" value="Porins"/>
    <property type="match status" value="1"/>
</dbReference>
<dbReference type="InterPro" id="IPR000531">
    <property type="entry name" value="Beta-barrel_TonB"/>
</dbReference>
<keyword evidence="4" id="KW-0410">Iron transport</keyword>
<dbReference type="Proteomes" id="UP000009134">
    <property type="component" value="Plasmid pNL2"/>
</dbReference>
<evidence type="ECO:0000256" key="1">
    <source>
        <dbReference type="ARBA" id="ARBA00004571"/>
    </source>
</evidence>
<geneLocation type="plasmid" evidence="15 16">
    <name>pNL2</name>
</geneLocation>